<gene>
    <name evidence="1" type="ORF">T07_10557</name>
</gene>
<keyword evidence="2" id="KW-1185">Reference proteome</keyword>
<evidence type="ECO:0000313" key="2">
    <source>
        <dbReference type="Proteomes" id="UP000054630"/>
    </source>
</evidence>
<dbReference type="EMBL" id="JYDL01000046">
    <property type="protein sequence ID" value="KRX20690.1"/>
    <property type="molecule type" value="Genomic_DNA"/>
</dbReference>
<organism evidence="1 2">
    <name type="scientific">Trichinella nelsoni</name>
    <dbReference type="NCBI Taxonomy" id="6336"/>
    <lineage>
        <taxon>Eukaryota</taxon>
        <taxon>Metazoa</taxon>
        <taxon>Ecdysozoa</taxon>
        <taxon>Nematoda</taxon>
        <taxon>Enoplea</taxon>
        <taxon>Dorylaimia</taxon>
        <taxon>Trichinellida</taxon>
        <taxon>Trichinellidae</taxon>
        <taxon>Trichinella</taxon>
    </lineage>
</organism>
<evidence type="ECO:0000313" key="1">
    <source>
        <dbReference type="EMBL" id="KRX20690.1"/>
    </source>
</evidence>
<sequence length="288" mass="32742">MKLNAASTFQKAKNRALAAVVITSYETLDDFQHKSSEEQNCAKSTRTELLNLCQSQFGAIHRIYYELQEKEAESQNLQDPHMRAELENEFDEESAPTKHPTISAMRLIGKLFLSSDLRALLIAGFIRRVSFVNNGWRELKETPSSKLENSVPSNHVRRERKETIEQLKIQYLPITFGVSEKRLRGQILDEMRSDTPPGYHVLRERKETIEQLKILYLPITFGVSEKRLLGQMLDEMRSDTPPRYAVVALHRSCVCVCGRVCGWVPAKTASSGMLLVNPFVYSSGGEAH</sequence>
<dbReference type="AlphaFoldDB" id="A0A0V0S1X8"/>
<dbReference type="Proteomes" id="UP000054630">
    <property type="component" value="Unassembled WGS sequence"/>
</dbReference>
<comment type="caution">
    <text evidence="1">The sequence shown here is derived from an EMBL/GenBank/DDBJ whole genome shotgun (WGS) entry which is preliminary data.</text>
</comment>
<protein>
    <submittedName>
        <fullName evidence="1">Uncharacterized protein</fullName>
    </submittedName>
</protein>
<proteinExistence type="predicted"/>
<reference evidence="1 2" key="1">
    <citation type="submission" date="2015-01" db="EMBL/GenBank/DDBJ databases">
        <title>Evolution of Trichinella species and genotypes.</title>
        <authorList>
            <person name="Korhonen P.K."/>
            <person name="Edoardo P."/>
            <person name="Giuseppe L.R."/>
            <person name="Gasser R.B."/>
        </authorList>
    </citation>
    <scope>NUCLEOTIDE SEQUENCE [LARGE SCALE GENOMIC DNA]</scope>
    <source>
        <strain evidence="1">ISS37</strain>
    </source>
</reference>
<dbReference type="OrthoDB" id="5919297at2759"/>
<dbReference type="Gene3D" id="1.25.40.180">
    <property type="match status" value="1"/>
</dbReference>
<accession>A0A0V0S1X8</accession>
<name>A0A0V0S1X8_9BILA</name>